<feature type="transmembrane region" description="Helical" evidence="1">
    <location>
        <begin position="38"/>
        <end position="58"/>
    </location>
</feature>
<accession>A0A1L3FF27</accession>
<sequence>MSSRFVRDLFSFLIDTFVTGMGRLLLREMNEYDPPEILALVIGLAFWALVVFLEYAAVLGW</sequence>
<evidence type="ECO:0000256" key="1">
    <source>
        <dbReference type="SAM" id="Phobius"/>
    </source>
</evidence>
<keyword evidence="1" id="KW-1133">Transmembrane helix</keyword>
<name>A0A1L3FF27_BRAJP</name>
<organism evidence="2 3">
    <name type="scientific">Bradyrhizobium japonicum</name>
    <dbReference type="NCBI Taxonomy" id="375"/>
    <lineage>
        <taxon>Bacteria</taxon>
        <taxon>Pseudomonadati</taxon>
        <taxon>Pseudomonadota</taxon>
        <taxon>Alphaproteobacteria</taxon>
        <taxon>Hyphomicrobiales</taxon>
        <taxon>Nitrobacteraceae</taxon>
        <taxon>Bradyrhizobium</taxon>
    </lineage>
</organism>
<protein>
    <submittedName>
        <fullName evidence="2">Uncharacterized protein</fullName>
    </submittedName>
</protein>
<dbReference type="EMBL" id="CP017637">
    <property type="protein sequence ID" value="APG11881.1"/>
    <property type="molecule type" value="Genomic_DNA"/>
</dbReference>
<keyword evidence="1" id="KW-0472">Membrane</keyword>
<evidence type="ECO:0000313" key="2">
    <source>
        <dbReference type="EMBL" id="APG11881.1"/>
    </source>
</evidence>
<evidence type="ECO:0000313" key="3">
    <source>
        <dbReference type="Proteomes" id="UP000181962"/>
    </source>
</evidence>
<keyword evidence="1" id="KW-0812">Transmembrane</keyword>
<dbReference type="AlphaFoldDB" id="A0A1L3FF27"/>
<proteinExistence type="predicted"/>
<dbReference type="Proteomes" id="UP000181962">
    <property type="component" value="Chromosome"/>
</dbReference>
<gene>
    <name evidence="2" type="ORF">BKD09_26445</name>
</gene>
<reference evidence="2 3" key="1">
    <citation type="submission" date="2016-11" db="EMBL/GenBank/DDBJ databases">
        <title>Complete Genome Sequence of Bradyrhizobium sp. strain J5, an isolated from soybean nodule in Hokkaido.</title>
        <authorList>
            <person name="Kanehara K."/>
        </authorList>
    </citation>
    <scope>NUCLEOTIDE SEQUENCE [LARGE SCALE GENOMIC DNA]</scope>
    <source>
        <strain evidence="2 3">J5</strain>
    </source>
</reference>